<feature type="compositionally biased region" description="Acidic residues" evidence="1">
    <location>
        <begin position="1021"/>
        <end position="1030"/>
    </location>
</feature>
<feature type="region of interest" description="Disordered" evidence="1">
    <location>
        <begin position="1481"/>
        <end position="1516"/>
    </location>
</feature>
<feature type="compositionally biased region" description="Low complexity" evidence="1">
    <location>
        <begin position="850"/>
        <end position="861"/>
    </location>
</feature>
<feature type="compositionally biased region" description="Basic and acidic residues" evidence="1">
    <location>
        <begin position="1736"/>
        <end position="1751"/>
    </location>
</feature>
<feature type="compositionally biased region" description="Pro residues" evidence="1">
    <location>
        <begin position="97"/>
        <end position="107"/>
    </location>
</feature>
<evidence type="ECO:0000313" key="3">
    <source>
        <dbReference type="Proteomes" id="UP001153069"/>
    </source>
</evidence>
<feature type="compositionally biased region" description="Polar residues" evidence="1">
    <location>
        <begin position="1690"/>
        <end position="1699"/>
    </location>
</feature>
<feature type="region of interest" description="Disordered" evidence="1">
    <location>
        <begin position="1970"/>
        <end position="1989"/>
    </location>
</feature>
<feature type="region of interest" description="Disordered" evidence="1">
    <location>
        <begin position="417"/>
        <end position="490"/>
    </location>
</feature>
<protein>
    <submittedName>
        <fullName evidence="2">Uncharacterized protein</fullName>
    </submittedName>
</protein>
<dbReference type="EMBL" id="CAICTM010000123">
    <property type="protein sequence ID" value="CAB9502007.1"/>
    <property type="molecule type" value="Genomic_DNA"/>
</dbReference>
<feature type="region of interest" description="Disordered" evidence="1">
    <location>
        <begin position="323"/>
        <end position="372"/>
    </location>
</feature>
<feature type="compositionally biased region" description="Acidic residues" evidence="1">
    <location>
        <begin position="1261"/>
        <end position="1273"/>
    </location>
</feature>
<feature type="region of interest" description="Disordered" evidence="1">
    <location>
        <begin position="2178"/>
        <end position="2212"/>
    </location>
</feature>
<feature type="compositionally biased region" description="Polar residues" evidence="1">
    <location>
        <begin position="47"/>
        <end position="61"/>
    </location>
</feature>
<gene>
    <name evidence="2" type="ORF">SEMRO_124_G060000.1</name>
</gene>
<feature type="compositionally biased region" description="Basic and acidic residues" evidence="1">
    <location>
        <begin position="943"/>
        <end position="955"/>
    </location>
</feature>
<feature type="compositionally biased region" description="Acidic residues" evidence="1">
    <location>
        <begin position="431"/>
        <end position="443"/>
    </location>
</feature>
<feature type="region of interest" description="Disordered" evidence="1">
    <location>
        <begin position="2238"/>
        <end position="2258"/>
    </location>
</feature>
<evidence type="ECO:0000256" key="1">
    <source>
        <dbReference type="SAM" id="MobiDB-lite"/>
    </source>
</evidence>
<feature type="region of interest" description="Disordered" evidence="1">
    <location>
        <begin position="47"/>
        <end position="121"/>
    </location>
</feature>
<feature type="compositionally biased region" description="Polar residues" evidence="1">
    <location>
        <begin position="2290"/>
        <end position="2300"/>
    </location>
</feature>
<feature type="compositionally biased region" description="Polar residues" evidence="1">
    <location>
        <begin position="228"/>
        <end position="237"/>
    </location>
</feature>
<accession>A0A9N8DEY2</accession>
<feature type="region of interest" description="Disordered" evidence="1">
    <location>
        <begin position="819"/>
        <end position="861"/>
    </location>
</feature>
<organism evidence="2 3">
    <name type="scientific">Seminavis robusta</name>
    <dbReference type="NCBI Taxonomy" id="568900"/>
    <lineage>
        <taxon>Eukaryota</taxon>
        <taxon>Sar</taxon>
        <taxon>Stramenopiles</taxon>
        <taxon>Ochrophyta</taxon>
        <taxon>Bacillariophyta</taxon>
        <taxon>Bacillariophyceae</taxon>
        <taxon>Bacillariophycidae</taxon>
        <taxon>Naviculales</taxon>
        <taxon>Naviculaceae</taxon>
        <taxon>Seminavis</taxon>
    </lineage>
</organism>
<feature type="region of interest" description="Disordered" evidence="1">
    <location>
        <begin position="922"/>
        <end position="1106"/>
    </location>
</feature>
<feature type="region of interest" description="Disordered" evidence="1">
    <location>
        <begin position="504"/>
        <end position="539"/>
    </location>
</feature>
<evidence type="ECO:0000313" key="2">
    <source>
        <dbReference type="EMBL" id="CAB9502007.1"/>
    </source>
</evidence>
<comment type="caution">
    <text evidence="2">The sequence shown here is derived from an EMBL/GenBank/DDBJ whole genome shotgun (WGS) entry which is preliminary data.</text>
</comment>
<feature type="compositionally biased region" description="Basic residues" evidence="1">
    <location>
        <begin position="1703"/>
        <end position="1714"/>
    </location>
</feature>
<name>A0A9N8DEY2_9STRA</name>
<feature type="region of interest" description="Disordered" evidence="1">
    <location>
        <begin position="553"/>
        <end position="573"/>
    </location>
</feature>
<feature type="compositionally biased region" description="Polar residues" evidence="1">
    <location>
        <begin position="337"/>
        <end position="346"/>
    </location>
</feature>
<feature type="compositionally biased region" description="Polar residues" evidence="1">
    <location>
        <begin position="2061"/>
        <end position="2074"/>
    </location>
</feature>
<feature type="region of interest" description="Disordered" evidence="1">
    <location>
        <begin position="775"/>
        <end position="800"/>
    </location>
</feature>
<feature type="compositionally biased region" description="Basic residues" evidence="1">
    <location>
        <begin position="1724"/>
        <end position="1735"/>
    </location>
</feature>
<feature type="compositionally biased region" description="Basic and acidic residues" evidence="1">
    <location>
        <begin position="996"/>
        <end position="1005"/>
    </location>
</feature>
<feature type="compositionally biased region" description="Basic and acidic residues" evidence="1">
    <location>
        <begin position="1085"/>
        <end position="1095"/>
    </location>
</feature>
<feature type="region of interest" description="Disordered" evidence="1">
    <location>
        <begin position="1802"/>
        <end position="1849"/>
    </location>
</feature>
<feature type="compositionally biased region" description="Polar residues" evidence="1">
    <location>
        <begin position="1131"/>
        <end position="1143"/>
    </location>
</feature>
<feature type="compositionally biased region" description="Low complexity" evidence="1">
    <location>
        <begin position="1"/>
        <end position="10"/>
    </location>
</feature>
<dbReference type="Proteomes" id="UP001153069">
    <property type="component" value="Unassembled WGS sequence"/>
</dbReference>
<feature type="compositionally biased region" description="Basic and acidic residues" evidence="1">
    <location>
        <begin position="1173"/>
        <end position="1182"/>
    </location>
</feature>
<feature type="region of interest" description="Disordered" evidence="1">
    <location>
        <begin position="1687"/>
        <end position="1751"/>
    </location>
</feature>
<feature type="compositionally biased region" description="Basic and acidic residues" evidence="1">
    <location>
        <begin position="1481"/>
        <end position="1495"/>
    </location>
</feature>
<feature type="region of interest" description="Disordered" evidence="1">
    <location>
        <begin position="711"/>
        <end position="760"/>
    </location>
</feature>
<feature type="compositionally biased region" description="Polar residues" evidence="1">
    <location>
        <begin position="720"/>
        <end position="735"/>
    </location>
</feature>
<sequence length="2316" mass="251991">MSSRFASSSDRAAREEDDHDNNDSFETTFSAGELNVKAIHYYHNASYHSSQASIRTPTATAVTWKPAYGEKAVNDYEEEEEDDDSRHGSPRGGCGPGPRPGGAPPSPQKIRVSRGRPSPEDRAIMVHQPNYLQDYAVDSPFLCGAPGMPFAGKTQQQLEAEAEADTVVVNNKAKKGLTHTMKNMMQKLAKRVLHNNNSDNNDPSKLQQQFNHKDVVLATPPRVAKTPVTWSYSPQSRSPDHDDHDAPQNYDDDLSTTSPLRKGMLFDDEEEEDDIIAPPPPQRQDSSSSEICATTILMETNTTAAAASNQPIGGKLILTTIKHQQQQQAQRQQQQQPTVSTRTSSGPVDLDESLPSSLEESFETRQSLGSESQTLIDLNETLQSVDDSLADAMDLNNVTVDQALDGSFAFQQHEVRLKMPSRSGNQTIPEVSEEEEHDDDDTEKETSKRSVDVDLESTPSLDDQSNRQDSARQSTATAVDLDDSIDSSSSDCILYPPRMYGTRTGPVIRGLGSKGQDAKQHRSLLPPRPPASTPPKQQDQLQAKFKIVKVFGHPAPPAASASNSQELNTSQESGDEVPLLNHHQQLRAEDFTVGPIDMNLGTASSILDTTCASNKPELALAAPILDESFTAAMEDEDEFPTEGKQIFRQERIQHAFDEACKNDGRQYSKPVDDQDLTDSLAWTSKRSFATAPPIAKPTTMPALRLPASVRDSPRHFDATKQPSSGEANQSSTSIVLQHVIPPRDTSTCSEPTETVTPPLSESMDALYSASMSFSKKDASDVAPLPPSNGDSPRRSAGANKFEEADSVVTTVLLQSIIPPWQNSSMSHENDLTEPTQKEVPSAEAGTQEDASTSVVPSAASSKDADMMFQTIPVGSAVVELNDMDGPMEDIGELAVDASTAQGLPDQENDQPQLDSDVQSILEDLEEANHQEQENNMVAPPSKQEIRPKSFSERPSRLPPPAFKGTQVRLPALWEAPRSRRRDGEYTGPVDLDDTIDITRDGKDDVYTGPVDLDDSIASSEPDQEDDELSTVDENVAVQKQAEDAGTPHGNRSTIDWNAFADDADSSGDSSHSEMFFTEVAVPCKKQPDSHADWTEPKLSSSDDDSCAVHTGCISPFRLKSANDKDADWAQNGEQANAKKSNGTDAHPQDTHVAKPAKLAKHPKDTPLVARQKSWRESTDKSDQPSWCDFNMSESKSLGIHRELAETAVAGPRDQTPKAATSATKPEEGEKSPSPDPTKQGACSQAQDVPYDPNSPGKPENSEDVGESATEIDDSFDKLMNSDDSVSATDLIHHEFKSVVLDRDSSTSIDGDIGDIDESALDDSTAMEVERFKKICMQNAMSARIPKAEEDDTVTSSVVSDIKHAKEAYASVMMELERVFLPRLLQERQEEGAHEELVKEVEPVVAEMLVAEETSVAKEDPVVDVEDARSGDAREDPVVDADQQDIQEQIRRSLEVAAEAQAKLDISMLESEIKKLQATAKALREERAETPKKTDSETTPANPVEEIDSAPTPAESQQIAGIDNRTGSSTLQSTPTKQVIGIDIGKSIPKTPSKQVIGMDIGKSSPQLSVIGYNLNVSRASSRLSHPFDESSSVKSTPCKQPGLSVSSISIASGNEADDECGFAGDASTQDCSVISGRIGAGLDVASDAGTERTAAATSNDHVAAGMQEASNKTDEVWALPFGVSMDSQDEVGQSESSVASMRGKSKKERRKTPLGKRMVNAFNRLRRTGSPRRKGQREPSHLSCTDHDREEAQSEEILKQLKMKTQVVEQIGRVPGLSENLDPSSYKALISDNDASYDFQQVPKANLRQTRTPREKKKQACQLKPLAPPRSSNQRNRPRPRRLPGTPEGTAIFEADFTQFEARNLFPFEPEDVLAGSPFSVKKPDPTPGGIDDTVCLEDRMITYLLQGIDPPGADPTPANENFHNLTFTEDPPGSAASCNEAEQPEEVAALEGEASAQEVSMEEEAMSALTPQNDTSQETSLCSYGQRPTSLDPHFERLVDSLVQRAIESDISLSIDLDELAKKLPSLPKAATQKAPNVIVVETVDEQSLSSDTPGHVSMETPTQSRFASRNRTPQTIRTCTTAPLTPQTIGSFSSHAKHTSFSEDDASVASVNASCTDVSFLGIRDSVTGLPVEVPEVCNISQEVETNLKDMSISEALSVECTWESFSMRDRRRLIPPTIPEHPEEEEPTVASPPANSKTGGNKELTEKSPTSVVELGNSYFNQTITLESSGFSNYSEESSFGNAPQPLASDEEYSPVRPHDSMLLKKSYNLVRSTTPDRKTRTRTARNDATPTTQCSDSSEDNMLNPCVYTFPV</sequence>
<reference evidence="2" key="1">
    <citation type="submission" date="2020-06" db="EMBL/GenBank/DDBJ databases">
        <authorList>
            <consortium name="Plant Systems Biology data submission"/>
        </authorList>
    </citation>
    <scope>NUCLEOTIDE SEQUENCE</scope>
    <source>
        <strain evidence="2">D6</strain>
    </source>
</reference>
<feature type="compositionally biased region" description="Low complexity" evidence="1">
    <location>
        <begin position="324"/>
        <end position="336"/>
    </location>
</feature>
<feature type="region of interest" description="Disordered" evidence="1">
    <location>
        <begin position="2050"/>
        <end position="2074"/>
    </location>
</feature>
<feature type="region of interest" description="Disordered" evidence="1">
    <location>
        <begin position="219"/>
        <end position="260"/>
    </location>
</feature>
<feature type="region of interest" description="Disordered" evidence="1">
    <location>
        <begin position="1"/>
        <end position="27"/>
    </location>
</feature>
<feature type="compositionally biased region" description="Polar residues" evidence="1">
    <location>
        <begin position="744"/>
        <end position="759"/>
    </location>
</feature>
<proteinExistence type="predicted"/>
<keyword evidence="3" id="KW-1185">Reference proteome</keyword>
<feature type="region of interest" description="Disordered" evidence="1">
    <location>
        <begin position="1119"/>
        <end position="1281"/>
    </location>
</feature>
<feature type="region of interest" description="Disordered" evidence="1">
    <location>
        <begin position="2273"/>
        <end position="2304"/>
    </location>
</feature>